<feature type="transmembrane region" description="Helical" evidence="2">
    <location>
        <begin position="36"/>
        <end position="63"/>
    </location>
</feature>
<dbReference type="Proteomes" id="UP001432027">
    <property type="component" value="Unassembled WGS sequence"/>
</dbReference>
<keyword evidence="2" id="KW-0472">Membrane</keyword>
<reference evidence="3" key="1">
    <citation type="submission" date="2023-10" db="EMBL/GenBank/DDBJ databases">
        <title>Genome assembly of Pristionchus species.</title>
        <authorList>
            <person name="Yoshida K."/>
            <person name="Sommer R.J."/>
        </authorList>
    </citation>
    <scope>NUCLEOTIDE SEQUENCE</scope>
    <source>
        <strain evidence="3">RS0144</strain>
    </source>
</reference>
<evidence type="ECO:0008006" key="5">
    <source>
        <dbReference type="Google" id="ProtNLM"/>
    </source>
</evidence>
<dbReference type="AlphaFoldDB" id="A0AAV5SEA0"/>
<keyword evidence="2" id="KW-0812">Transmembrane</keyword>
<proteinExistence type="predicted"/>
<organism evidence="3 4">
    <name type="scientific">Pristionchus entomophagus</name>
    <dbReference type="NCBI Taxonomy" id="358040"/>
    <lineage>
        <taxon>Eukaryota</taxon>
        <taxon>Metazoa</taxon>
        <taxon>Ecdysozoa</taxon>
        <taxon>Nematoda</taxon>
        <taxon>Chromadorea</taxon>
        <taxon>Rhabditida</taxon>
        <taxon>Rhabditina</taxon>
        <taxon>Diplogasteromorpha</taxon>
        <taxon>Diplogasteroidea</taxon>
        <taxon>Neodiplogasteridae</taxon>
        <taxon>Pristionchus</taxon>
    </lineage>
</organism>
<gene>
    <name evidence="3" type="ORF">PENTCL1PPCAC_3359</name>
</gene>
<evidence type="ECO:0000313" key="4">
    <source>
        <dbReference type="Proteomes" id="UP001432027"/>
    </source>
</evidence>
<comment type="caution">
    <text evidence="3">The sequence shown here is derived from an EMBL/GenBank/DDBJ whole genome shotgun (WGS) entry which is preliminary data.</text>
</comment>
<feature type="transmembrane region" description="Helical" evidence="2">
    <location>
        <begin position="75"/>
        <end position="93"/>
    </location>
</feature>
<name>A0AAV5SEA0_9BILA</name>
<feature type="transmembrane region" description="Helical" evidence="2">
    <location>
        <begin position="113"/>
        <end position="134"/>
    </location>
</feature>
<accession>A0AAV5SEA0</accession>
<keyword evidence="4" id="KW-1185">Reference proteome</keyword>
<evidence type="ECO:0000256" key="2">
    <source>
        <dbReference type="SAM" id="Phobius"/>
    </source>
</evidence>
<sequence>STKLCGSANSRRRRSSFKDVRTPGSSSLSSPFSIKILITSTCLATTIPIISCCIAKSAAFVIFRGGICIVQPDTLILLLPLLFILLIVTHFALGRSVERFTFTSRTSPHLVWGTPVDFLFLLIDCLIFFHFFLLSKSR</sequence>
<keyword evidence="2" id="KW-1133">Transmembrane helix</keyword>
<evidence type="ECO:0000313" key="3">
    <source>
        <dbReference type="EMBL" id="GMS81184.1"/>
    </source>
</evidence>
<feature type="region of interest" description="Disordered" evidence="1">
    <location>
        <begin position="1"/>
        <end position="29"/>
    </location>
</feature>
<protein>
    <recommendedName>
        <fullName evidence="5">G protein-coupled receptor</fullName>
    </recommendedName>
</protein>
<feature type="non-terminal residue" evidence="3">
    <location>
        <position position="1"/>
    </location>
</feature>
<dbReference type="EMBL" id="BTSX01000001">
    <property type="protein sequence ID" value="GMS81184.1"/>
    <property type="molecule type" value="Genomic_DNA"/>
</dbReference>
<evidence type="ECO:0000256" key="1">
    <source>
        <dbReference type="SAM" id="MobiDB-lite"/>
    </source>
</evidence>